<protein>
    <submittedName>
        <fullName evidence="1">Uncharacterized protein</fullName>
    </submittedName>
</protein>
<dbReference type="Gene3D" id="3.90.10.10">
    <property type="entry name" value="Cytochrome C3"/>
    <property type="match status" value="1"/>
</dbReference>
<dbReference type="OrthoDB" id="9783375at2"/>
<dbReference type="InterPro" id="IPR036280">
    <property type="entry name" value="Multihaem_cyt_sf"/>
</dbReference>
<dbReference type="RefSeq" id="WP_147144953.1">
    <property type="nucleotide sequence ID" value="NZ_BJXN01000001.1"/>
</dbReference>
<organism evidence="1 2">
    <name type="scientific">Oceanithermus desulfurans NBRC 100063</name>
    <dbReference type="NCBI Taxonomy" id="1227550"/>
    <lineage>
        <taxon>Bacteria</taxon>
        <taxon>Thermotogati</taxon>
        <taxon>Deinococcota</taxon>
        <taxon>Deinococci</taxon>
        <taxon>Thermales</taxon>
        <taxon>Thermaceae</taxon>
        <taxon>Oceanithermus</taxon>
    </lineage>
</organism>
<proteinExistence type="predicted"/>
<name>A0A511RIY8_9DEIN</name>
<comment type="caution">
    <text evidence="1">The sequence shown here is derived from an EMBL/GenBank/DDBJ whole genome shotgun (WGS) entry which is preliminary data.</text>
</comment>
<sequence length="199" mass="21556">MIRRTSWWLVGLLVGALVAVLAQSDGPVVDTVSPAEVQQAHVAAPALGCFQCHGPHPSTRASDADVAAFETRPHGRGPALLCRDCHAYPETLEQQVEPNSCVGCHALGGFPLPRAIAALSERMGHPPVFELGIIKEVPRDCALCHQGKLKLAPLLHRLHLMRSELFPQHFQDGCIRCHAFKEDGEVSVESYPLPPSGEE</sequence>
<evidence type="ECO:0000313" key="2">
    <source>
        <dbReference type="Proteomes" id="UP000321827"/>
    </source>
</evidence>
<dbReference type="Proteomes" id="UP000321827">
    <property type="component" value="Unassembled WGS sequence"/>
</dbReference>
<evidence type="ECO:0000313" key="1">
    <source>
        <dbReference type="EMBL" id="GEM88796.1"/>
    </source>
</evidence>
<accession>A0A511RIY8</accession>
<dbReference type="SUPFAM" id="SSF48695">
    <property type="entry name" value="Multiheme cytochromes"/>
    <property type="match status" value="1"/>
</dbReference>
<dbReference type="EMBL" id="BJXN01000001">
    <property type="protein sequence ID" value="GEM88796.1"/>
    <property type="molecule type" value="Genomic_DNA"/>
</dbReference>
<reference evidence="1 2" key="1">
    <citation type="submission" date="2019-07" db="EMBL/GenBank/DDBJ databases">
        <title>Whole genome shotgun sequence of Oceanithermus desulfurans NBRC 100063.</title>
        <authorList>
            <person name="Hosoyama A."/>
            <person name="Uohara A."/>
            <person name="Ohji S."/>
            <person name="Ichikawa N."/>
        </authorList>
    </citation>
    <scope>NUCLEOTIDE SEQUENCE [LARGE SCALE GENOMIC DNA]</scope>
    <source>
        <strain evidence="1 2">NBRC 100063</strain>
    </source>
</reference>
<gene>
    <name evidence="1" type="ORF">ODE01S_02300</name>
</gene>
<dbReference type="AlphaFoldDB" id="A0A511RIY8"/>